<protein>
    <submittedName>
        <fullName evidence="3">Uncharacterized protein</fullName>
    </submittedName>
</protein>
<organism evidence="3 4">
    <name type="scientific">Testicularia cyperi</name>
    <dbReference type="NCBI Taxonomy" id="1882483"/>
    <lineage>
        <taxon>Eukaryota</taxon>
        <taxon>Fungi</taxon>
        <taxon>Dikarya</taxon>
        <taxon>Basidiomycota</taxon>
        <taxon>Ustilaginomycotina</taxon>
        <taxon>Ustilaginomycetes</taxon>
        <taxon>Ustilaginales</taxon>
        <taxon>Anthracoideaceae</taxon>
        <taxon>Testicularia</taxon>
    </lineage>
</organism>
<dbReference type="Pfam" id="PF10521">
    <property type="entry name" value="Tti2"/>
    <property type="match status" value="1"/>
</dbReference>
<dbReference type="OrthoDB" id="6417021at2759"/>
<dbReference type="InParanoid" id="A0A317XRC0"/>
<comment type="similarity">
    <text evidence="1">Belongs to the TTI2 family.</text>
</comment>
<accession>A0A317XRC0</accession>
<dbReference type="STRING" id="1882483.A0A317XRC0"/>
<sequence>MSIHIPRPLWQSTPVISSREVGISSLASSSSSSTHRPLAGGSYGFDRGIDDDDNNQKNGFRYTLLSSEPAHKEGQNGKYELDQDLIELVQLARSLTVPATFAASAGQAWRSDSEALLALQKWRDTTVPDTLVGIQKRLERLQQTDSIQAAENKDKDRDGGLADRQIQIQRALVVVICIVARFVPATLESATSKLNSAAHVAGGREDANRAKLVENGNGFEPESEPDDQDWTTSECAGLANAVLDQALSCSAELALAEGQRRLATCLLVDYVKPVFSAATTTPASSVDPASGRRRPPASGSTLVSSLDQSLGNHRVSYPSLSIQGGADDDDECANPTAKQNAWKGSSSIFSQPSTATPVAADTIPTAVRSEALGSVNVLAYCIGMLSRTVESQRDWESVWPLFLPPMLTVLEDVEPRYRVQGAAIAHRLLSCCLPAQEQEQEQEPKRDNLASSADRGIPGSLLVKTGVGALLEQTLHVNLTYVHDEQHGPALLHHSIGALRGLVLRTTCPLLSRSHPVASEIQTALPRAFPSCLGTTTQQSQQQDCGKRRFDALSSLVSEGVLSTWSYLPLPPTAVVSAQKFAVVTCTWFAILMRDLVPRSRDIVGGNGGDAGVSAGIRFLEASLEWMFTAWIANLSLLTTREITSTIILLQTLHTVISACSSPHSQPPKSLGMLVSRIISSIAKAWIVTQDTAETLAATLSDLPSHDMRHIERLQTELQRLTALLLDLQPAWRSRFQDLVAVDVRINQLLPPI</sequence>
<gene>
    <name evidence="3" type="ORF">BCV70DRAFT_237126</name>
</gene>
<dbReference type="GO" id="GO:0110078">
    <property type="term" value="C:TTT Hsp90 cochaperone complex"/>
    <property type="evidence" value="ECO:0007669"/>
    <property type="project" value="InterPro"/>
</dbReference>
<evidence type="ECO:0000256" key="1">
    <source>
        <dbReference type="ARBA" id="ARBA00034736"/>
    </source>
</evidence>
<evidence type="ECO:0000313" key="4">
    <source>
        <dbReference type="Proteomes" id="UP000246740"/>
    </source>
</evidence>
<name>A0A317XRC0_9BASI</name>
<dbReference type="InterPro" id="IPR018870">
    <property type="entry name" value="Tti2"/>
</dbReference>
<dbReference type="AlphaFoldDB" id="A0A317XRC0"/>
<feature type="region of interest" description="Disordered" evidence="2">
    <location>
        <begin position="27"/>
        <end position="52"/>
    </location>
</feature>
<dbReference type="PANTHER" id="PTHR32226">
    <property type="entry name" value="TELO2-INTERACTING PROTEIN 2"/>
    <property type="match status" value="1"/>
</dbReference>
<dbReference type="EMBL" id="KZ819192">
    <property type="protein sequence ID" value="PWZ00797.1"/>
    <property type="molecule type" value="Genomic_DNA"/>
</dbReference>
<dbReference type="GO" id="GO:0005634">
    <property type="term" value="C:nucleus"/>
    <property type="evidence" value="ECO:0007669"/>
    <property type="project" value="TreeGrafter"/>
</dbReference>
<dbReference type="PANTHER" id="PTHR32226:SF2">
    <property type="entry name" value="TELO2-INTERACTING PROTEIN 2"/>
    <property type="match status" value="1"/>
</dbReference>
<evidence type="ECO:0000313" key="3">
    <source>
        <dbReference type="EMBL" id="PWZ00797.1"/>
    </source>
</evidence>
<evidence type="ECO:0000256" key="2">
    <source>
        <dbReference type="SAM" id="MobiDB-lite"/>
    </source>
</evidence>
<proteinExistence type="inferred from homology"/>
<reference evidence="3 4" key="1">
    <citation type="journal article" date="2018" name="Mol. Biol. Evol.">
        <title>Broad Genomic Sampling Reveals a Smut Pathogenic Ancestry of the Fungal Clade Ustilaginomycotina.</title>
        <authorList>
            <person name="Kijpornyongpan T."/>
            <person name="Mondo S.J."/>
            <person name="Barry K."/>
            <person name="Sandor L."/>
            <person name="Lee J."/>
            <person name="Lipzen A."/>
            <person name="Pangilinan J."/>
            <person name="LaButti K."/>
            <person name="Hainaut M."/>
            <person name="Henrissat B."/>
            <person name="Grigoriev I.V."/>
            <person name="Spatafora J.W."/>
            <person name="Aime M.C."/>
        </authorList>
    </citation>
    <scope>NUCLEOTIDE SEQUENCE [LARGE SCALE GENOMIC DNA]</scope>
    <source>
        <strain evidence="3 4">MCA 3645</strain>
    </source>
</reference>
<dbReference type="Proteomes" id="UP000246740">
    <property type="component" value="Unassembled WGS sequence"/>
</dbReference>
<dbReference type="GO" id="GO:0005829">
    <property type="term" value="C:cytosol"/>
    <property type="evidence" value="ECO:0007669"/>
    <property type="project" value="TreeGrafter"/>
</dbReference>
<feature type="region of interest" description="Disordered" evidence="2">
    <location>
        <begin position="279"/>
        <end position="304"/>
    </location>
</feature>
<keyword evidence="4" id="KW-1185">Reference proteome</keyword>